<reference evidence="3 4" key="1">
    <citation type="submission" date="2023-08" db="EMBL/GenBank/DDBJ databases">
        <title>A Necator americanus chromosomal reference genome.</title>
        <authorList>
            <person name="Ilik V."/>
            <person name="Petrzelkova K.J."/>
            <person name="Pardy F."/>
            <person name="Fuh T."/>
            <person name="Niatou-Singa F.S."/>
            <person name="Gouil Q."/>
            <person name="Baker L."/>
            <person name="Ritchie M.E."/>
            <person name="Jex A.R."/>
            <person name="Gazzola D."/>
            <person name="Li H."/>
            <person name="Toshio Fujiwara R."/>
            <person name="Zhan B."/>
            <person name="Aroian R.V."/>
            <person name="Pafco B."/>
            <person name="Schwarz E.M."/>
        </authorList>
    </citation>
    <scope>NUCLEOTIDE SEQUENCE [LARGE SCALE GENOMIC DNA]</scope>
    <source>
        <strain evidence="3 4">Aroian</strain>
        <tissue evidence="3">Whole animal</tissue>
    </source>
</reference>
<proteinExistence type="predicted"/>
<evidence type="ECO:0000256" key="1">
    <source>
        <dbReference type="SAM" id="MobiDB-lite"/>
    </source>
</evidence>
<dbReference type="EMBL" id="JAVFWL010000001">
    <property type="protein sequence ID" value="KAK6727304.1"/>
    <property type="molecule type" value="Genomic_DNA"/>
</dbReference>
<keyword evidence="2" id="KW-0732">Signal</keyword>
<evidence type="ECO:0000313" key="3">
    <source>
        <dbReference type="EMBL" id="KAK6727304.1"/>
    </source>
</evidence>
<organism evidence="3 4">
    <name type="scientific">Necator americanus</name>
    <name type="common">Human hookworm</name>
    <dbReference type="NCBI Taxonomy" id="51031"/>
    <lineage>
        <taxon>Eukaryota</taxon>
        <taxon>Metazoa</taxon>
        <taxon>Ecdysozoa</taxon>
        <taxon>Nematoda</taxon>
        <taxon>Chromadorea</taxon>
        <taxon>Rhabditida</taxon>
        <taxon>Rhabditina</taxon>
        <taxon>Rhabditomorpha</taxon>
        <taxon>Strongyloidea</taxon>
        <taxon>Ancylostomatidae</taxon>
        <taxon>Bunostominae</taxon>
        <taxon>Necator</taxon>
    </lineage>
</organism>
<dbReference type="Proteomes" id="UP001303046">
    <property type="component" value="Unassembled WGS sequence"/>
</dbReference>
<evidence type="ECO:0000313" key="4">
    <source>
        <dbReference type="Proteomes" id="UP001303046"/>
    </source>
</evidence>
<feature type="chain" id="PRO_5047285303" evidence="2">
    <location>
        <begin position="21"/>
        <end position="295"/>
    </location>
</feature>
<accession>A0ABR1BQM9</accession>
<protein>
    <submittedName>
        <fullName evidence="3">Uncharacterized protein</fullName>
    </submittedName>
</protein>
<keyword evidence="4" id="KW-1185">Reference proteome</keyword>
<feature type="region of interest" description="Disordered" evidence="1">
    <location>
        <begin position="84"/>
        <end position="145"/>
    </location>
</feature>
<feature type="signal peptide" evidence="2">
    <location>
        <begin position="1"/>
        <end position="20"/>
    </location>
</feature>
<name>A0ABR1BQM9_NECAM</name>
<comment type="caution">
    <text evidence="3">The sequence shown here is derived from an EMBL/GenBank/DDBJ whole genome shotgun (WGS) entry which is preliminary data.</text>
</comment>
<feature type="compositionally biased region" description="Polar residues" evidence="1">
    <location>
        <begin position="131"/>
        <end position="145"/>
    </location>
</feature>
<feature type="compositionally biased region" description="Basic and acidic residues" evidence="1">
    <location>
        <begin position="119"/>
        <end position="130"/>
    </location>
</feature>
<evidence type="ECO:0000256" key="2">
    <source>
        <dbReference type="SAM" id="SignalP"/>
    </source>
</evidence>
<sequence>MTKPCTLFSLIKSLWLRTTGQPGWCNCIICRDEMLNQPDPLGFSEDARKFQKKLRKMPKAYKCKPCMLSEDHFEEDGEPCCAANPRDHRSSPPVRSEPAHNASTPRAKGTKTVSFSIPLERHHPVSEKSHQNANHSPRDSALTNCSDGYTYIHDSKMVEETEEKRETEQKKNENATRPILSRLETIIGTSTSSSQRFPEIGQELPYYDETEYSLYEAKPPLKFPIPASQLYHDDDSMRSYGTITSQEILDAFEKASEELTVGSLSCLGNPRPSCFDDSYLYTDLVHLSSVNSTYV</sequence>
<gene>
    <name evidence="3" type="primary">Necator_chrI.g1294</name>
    <name evidence="3" type="ORF">RB195_005168</name>
</gene>